<feature type="chain" id="PRO_5011542673" description="Thiamine pyrimidine synthase" evidence="12">
    <location>
        <begin position="30"/>
        <end position="348"/>
    </location>
</feature>
<keyword evidence="6" id="KW-0479">Metal-binding</keyword>
<dbReference type="InterPro" id="IPR015168">
    <property type="entry name" value="SsuA/THI5"/>
</dbReference>
<evidence type="ECO:0000256" key="9">
    <source>
        <dbReference type="ARBA" id="ARBA00023004"/>
    </source>
</evidence>
<evidence type="ECO:0000256" key="5">
    <source>
        <dbReference type="ARBA" id="ARBA00022679"/>
    </source>
</evidence>
<evidence type="ECO:0000256" key="6">
    <source>
        <dbReference type="ARBA" id="ARBA00022723"/>
    </source>
</evidence>
<keyword evidence="8" id="KW-0784">Thiamine biosynthesis</keyword>
<evidence type="ECO:0000259" key="13">
    <source>
        <dbReference type="Pfam" id="PF09084"/>
    </source>
</evidence>
<proteinExistence type="inferred from homology"/>
<dbReference type="PANTHER" id="PTHR31528">
    <property type="entry name" value="4-AMINO-5-HYDROXYMETHYL-2-METHYLPYRIMIDINE PHOSPHATE SYNTHASE THI11-RELATED"/>
    <property type="match status" value="1"/>
</dbReference>
<evidence type="ECO:0000256" key="2">
    <source>
        <dbReference type="ARBA" id="ARBA00004948"/>
    </source>
</evidence>
<evidence type="ECO:0000256" key="12">
    <source>
        <dbReference type="SAM" id="SignalP"/>
    </source>
</evidence>
<dbReference type="Pfam" id="PF09084">
    <property type="entry name" value="NMT1"/>
    <property type="match status" value="1"/>
</dbReference>
<evidence type="ECO:0000256" key="1">
    <source>
        <dbReference type="ARBA" id="ARBA00003469"/>
    </source>
</evidence>
<dbReference type="STRING" id="406100.SAMN04488052_10863"/>
<dbReference type="AlphaFoldDB" id="A0A1H8UW83"/>
<accession>A0A1H8UW83</accession>
<dbReference type="InterPro" id="IPR027939">
    <property type="entry name" value="NMT1/THI5"/>
</dbReference>
<dbReference type="EMBL" id="FOEG01000008">
    <property type="protein sequence ID" value="SEP06828.1"/>
    <property type="molecule type" value="Genomic_DNA"/>
</dbReference>
<dbReference type="GO" id="GO:0016740">
    <property type="term" value="F:transferase activity"/>
    <property type="evidence" value="ECO:0007669"/>
    <property type="project" value="UniProtKB-KW"/>
</dbReference>
<evidence type="ECO:0000256" key="3">
    <source>
        <dbReference type="ARBA" id="ARBA00009406"/>
    </source>
</evidence>
<reference evidence="14 15" key="1">
    <citation type="submission" date="2016-10" db="EMBL/GenBank/DDBJ databases">
        <authorList>
            <person name="de Groot N.N."/>
        </authorList>
    </citation>
    <scope>NUCLEOTIDE SEQUENCE [LARGE SCALE GENOMIC DNA]</scope>
    <source>
        <strain evidence="14 15">CGMCC 1.6291</strain>
    </source>
</reference>
<feature type="domain" description="SsuA/THI5-like" evidence="13">
    <location>
        <begin position="47"/>
        <end position="262"/>
    </location>
</feature>
<evidence type="ECO:0000256" key="8">
    <source>
        <dbReference type="ARBA" id="ARBA00022977"/>
    </source>
</evidence>
<evidence type="ECO:0000256" key="4">
    <source>
        <dbReference type="ARBA" id="ARBA00011738"/>
    </source>
</evidence>
<dbReference type="PANTHER" id="PTHR31528:SF1">
    <property type="entry name" value="4-AMINO-5-HYDROXYMETHYL-2-METHYLPYRIMIDINE PHOSPHATE SYNTHASE THI11-RELATED"/>
    <property type="match status" value="1"/>
</dbReference>
<evidence type="ECO:0000256" key="10">
    <source>
        <dbReference type="ARBA" id="ARBA00033171"/>
    </source>
</evidence>
<evidence type="ECO:0000256" key="7">
    <source>
        <dbReference type="ARBA" id="ARBA00022898"/>
    </source>
</evidence>
<comment type="similarity">
    <text evidence="3">Belongs to the NMT1/THI5 family.</text>
</comment>
<keyword evidence="9" id="KW-0408">Iron</keyword>
<dbReference type="OrthoDB" id="286202at2"/>
<dbReference type="RefSeq" id="WP_091645308.1">
    <property type="nucleotide sequence ID" value="NZ_FOEG01000008.1"/>
</dbReference>
<organism evidence="14 15">
    <name type="scientific">Aquisalimonas asiatica</name>
    <dbReference type="NCBI Taxonomy" id="406100"/>
    <lineage>
        <taxon>Bacteria</taxon>
        <taxon>Pseudomonadati</taxon>
        <taxon>Pseudomonadota</taxon>
        <taxon>Gammaproteobacteria</taxon>
        <taxon>Chromatiales</taxon>
        <taxon>Ectothiorhodospiraceae</taxon>
        <taxon>Aquisalimonas</taxon>
    </lineage>
</organism>
<name>A0A1H8UW83_9GAMM</name>
<sequence length="348" mass="37638">MTTSRNRLRRTAAAAGLAAALIFPATGTADTVDIDFQLDWRFEGPSAPFLMSASRGYFEDEGLDVSIDSGSGSAETINRVASGAYDMGFGDLNALVEFLANNPDAPSLSAVFVVYDGSPAAVFAKKSSGIEEPADLAGKTLAAPSFDTGRRAWPLFARANDLEADSVSWDSVDPALREQLLASDDVDAITGFYFTSLLNLESRGIAEEDLVIMPFPEYGVELYGNVIVARDSFIEEHPEAVSGFLRAFTRGMAATLEDPDGAVDYVLERDDLVERDMEVRRLKLAIEGSIDTPAARENGLGAVDMERLELTIGQVADVFELEDNVPSAEDVFNSDFLPDQDDRMVFPD</sequence>
<comment type="function">
    <text evidence="1">Responsible for the formation of the pyrimidine heterocycle in the thiamine biosynthesis pathway. Catalyzes the formation of hydroxymethylpyrimidine phosphate (HMP-P) from histidine and pyridoxal phosphate (PLP). The protein uses PLP and the active site histidine to form HMP-P, generating an inactive enzyme. The enzyme can only undergo a single turnover, which suggests it is a suicide enzyme.</text>
</comment>
<evidence type="ECO:0000256" key="11">
    <source>
        <dbReference type="ARBA" id="ARBA00048179"/>
    </source>
</evidence>
<keyword evidence="7" id="KW-0663">Pyridoxal phosphate</keyword>
<comment type="subunit">
    <text evidence="4">Homodimer.</text>
</comment>
<dbReference type="SUPFAM" id="SSF53850">
    <property type="entry name" value="Periplasmic binding protein-like II"/>
    <property type="match status" value="1"/>
</dbReference>
<dbReference type="GO" id="GO:0009228">
    <property type="term" value="P:thiamine biosynthetic process"/>
    <property type="evidence" value="ECO:0007669"/>
    <property type="project" value="UniProtKB-KW"/>
</dbReference>
<feature type="signal peptide" evidence="12">
    <location>
        <begin position="1"/>
        <end position="29"/>
    </location>
</feature>
<keyword evidence="5" id="KW-0808">Transferase</keyword>
<gene>
    <name evidence="14" type="ORF">SAMN04488052_10863</name>
</gene>
<comment type="pathway">
    <text evidence="2">Cofactor biosynthesis; thiamine diphosphate biosynthesis.</text>
</comment>
<dbReference type="Proteomes" id="UP000199657">
    <property type="component" value="Unassembled WGS sequence"/>
</dbReference>
<evidence type="ECO:0000313" key="15">
    <source>
        <dbReference type="Proteomes" id="UP000199657"/>
    </source>
</evidence>
<dbReference type="Gene3D" id="3.40.190.10">
    <property type="entry name" value="Periplasmic binding protein-like II"/>
    <property type="match status" value="2"/>
</dbReference>
<keyword evidence="15" id="KW-1185">Reference proteome</keyword>
<evidence type="ECO:0000313" key="14">
    <source>
        <dbReference type="EMBL" id="SEP06828.1"/>
    </source>
</evidence>
<protein>
    <recommendedName>
        <fullName evidence="10">Thiamine pyrimidine synthase</fullName>
    </recommendedName>
</protein>
<dbReference type="GO" id="GO:0046872">
    <property type="term" value="F:metal ion binding"/>
    <property type="evidence" value="ECO:0007669"/>
    <property type="project" value="UniProtKB-KW"/>
</dbReference>
<keyword evidence="12" id="KW-0732">Signal</keyword>
<comment type="catalytic activity">
    <reaction evidence="11">
        <text>N(6)-(pyridoxal phosphate)-L-lysyl-[4-amino-5-hydroxymethyl-2-methylpyrimidine phosphate synthase] + L-histidyl-[4-amino-5-hydroxymethyl-2-methylpyrimidine phosphate synthase] + 2 Fe(3+) + 4 H2O = L-lysyl-[4-amino-5-hydroxymethyl-2-methylpyrimidine phosphate synthase] + (2S)-2-amino-5-hydroxy-4-oxopentanoyl-[4-amino-5-hydroxymethyl-2-methylpyrimidine phosphate synthase] + 4-amino-2-methyl-5-(phosphooxymethyl)pyrimidine + 3-oxopropanoate + 2 Fe(2+) + 2 H(+)</text>
        <dbReference type="Rhea" id="RHEA:65756"/>
        <dbReference type="Rhea" id="RHEA-COMP:16892"/>
        <dbReference type="Rhea" id="RHEA-COMP:16893"/>
        <dbReference type="Rhea" id="RHEA-COMP:16894"/>
        <dbReference type="Rhea" id="RHEA-COMP:16895"/>
        <dbReference type="ChEBI" id="CHEBI:15377"/>
        <dbReference type="ChEBI" id="CHEBI:15378"/>
        <dbReference type="ChEBI" id="CHEBI:29033"/>
        <dbReference type="ChEBI" id="CHEBI:29034"/>
        <dbReference type="ChEBI" id="CHEBI:29969"/>
        <dbReference type="ChEBI" id="CHEBI:29979"/>
        <dbReference type="ChEBI" id="CHEBI:33190"/>
        <dbReference type="ChEBI" id="CHEBI:58354"/>
        <dbReference type="ChEBI" id="CHEBI:143915"/>
        <dbReference type="ChEBI" id="CHEBI:157692"/>
    </reaction>
    <physiologicalReaction direction="left-to-right" evidence="11">
        <dbReference type="Rhea" id="RHEA:65757"/>
    </physiologicalReaction>
</comment>